<dbReference type="EMBL" id="BART01018041">
    <property type="protein sequence ID" value="GAG85183.1"/>
    <property type="molecule type" value="Genomic_DNA"/>
</dbReference>
<comment type="caution">
    <text evidence="1">The sequence shown here is derived from an EMBL/GenBank/DDBJ whole genome shotgun (WGS) entry which is preliminary data.</text>
</comment>
<feature type="non-terminal residue" evidence="1">
    <location>
        <position position="66"/>
    </location>
</feature>
<dbReference type="AlphaFoldDB" id="X1BM78"/>
<gene>
    <name evidence="1" type="ORF">S01H4_34138</name>
</gene>
<proteinExistence type="predicted"/>
<organism evidence="1">
    <name type="scientific">marine sediment metagenome</name>
    <dbReference type="NCBI Taxonomy" id="412755"/>
    <lineage>
        <taxon>unclassified sequences</taxon>
        <taxon>metagenomes</taxon>
        <taxon>ecological metagenomes</taxon>
    </lineage>
</organism>
<evidence type="ECO:0000313" key="1">
    <source>
        <dbReference type="EMBL" id="GAG85183.1"/>
    </source>
</evidence>
<name>X1BM78_9ZZZZ</name>
<sequence length="66" mass="7497">MVKIPNVLFSSDAPKNEVKCQFCGYIITKPFPKDSLCPKCSKFLADLTIEKKEKAQPKQFETKTNT</sequence>
<accession>X1BM78</accession>
<evidence type="ECO:0008006" key="2">
    <source>
        <dbReference type="Google" id="ProtNLM"/>
    </source>
</evidence>
<reference evidence="1" key="1">
    <citation type="journal article" date="2014" name="Front. Microbiol.">
        <title>High frequency of phylogenetically diverse reductive dehalogenase-homologous genes in deep subseafloor sedimentary metagenomes.</title>
        <authorList>
            <person name="Kawai M."/>
            <person name="Futagami T."/>
            <person name="Toyoda A."/>
            <person name="Takaki Y."/>
            <person name="Nishi S."/>
            <person name="Hori S."/>
            <person name="Arai W."/>
            <person name="Tsubouchi T."/>
            <person name="Morono Y."/>
            <person name="Uchiyama I."/>
            <person name="Ito T."/>
            <person name="Fujiyama A."/>
            <person name="Inagaki F."/>
            <person name="Takami H."/>
        </authorList>
    </citation>
    <scope>NUCLEOTIDE SEQUENCE</scope>
    <source>
        <strain evidence="1">Expedition CK06-06</strain>
    </source>
</reference>
<protein>
    <recommendedName>
        <fullName evidence="2">Rubredoxin-like domain-containing protein</fullName>
    </recommendedName>
</protein>